<dbReference type="AlphaFoldDB" id="A0A239JDV5"/>
<sequence length="132" mass="14881">MFLILLILSGIHISWALGSEWSFRSVIPTNENDEPVLNPTRKDSALVGIGLLFFAVFYLIKIDLLILEIPSWAINIASWMIPSIFLFRAIGDFRYVGFFKKITKTPFAKKDALVYSPLCLGLAIIGFIIELT</sequence>
<evidence type="ECO:0008006" key="4">
    <source>
        <dbReference type="Google" id="ProtNLM"/>
    </source>
</evidence>
<feature type="transmembrane region" description="Helical" evidence="1">
    <location>
        <begin position="72"/>
        <end position="90"/>
    </location>
</feature>
<feature type="transmembrane region" description="Helical" evidence="1">
    <location>
        <begin position="112"/>
        <end position="131"/>
    </location>
</feature>
<accession>A0A239JDV5</accession>
<gene>
    <name evidence="2" type="ORF">SAMN05421640_2123</name>
</gene>
<name>A0A239JDV5_EKHLU</name>
<feature type="transmembrane region" description="Helical" evidence="1">
    <location>
        <begin position="42"/>
        <end position="60"/>
    </location>
</feature>
<keyword evidence="1" id="KW-0812">Transmembrane</keyword>
<dbReference type="EMBL" id="FZPD01000003">
    <property type="protein sequence ID" value="SNT04081.1"/>
    <property type="molecule type" value="Genomic_DNA"/>
</dbReference>
<organism evidence="2 3">
    <name type="scientific">Ekhidna lutea</name>
    <dbReference type="NCBI Taxonomy" id="447679"/>
    <lineage>
        <taxon>Bacteria</taxon>
        <taxon>Pseudomonadati</taxon>
        <taxon>Bacteroidota</taxon>
        <taxon>Cytophagia</taxon>
        <taxon>Cytophagales</taxon>
        <taxon>Reichenbachiellaceae</taxon>
        <taxon>Ekhidna</taxon>
    </lineage>
</organism>
<reference evidence="2 3" key="1">
    <citation type="submission" date="2017-06" db="EMBL/GenBank/DDBJ databases">
        <authorList>
            <person name="Kim H.J."/>
            <person name="Triplett B.A."/>
        </authorList>
    </citation>
    <scope>NUCLEOTIDE SEQUENCE [LARGE SCALE GENOMIC DNA]</scope>
    <source>
        <strain evidence="2 3">DSM 19307</strain>
    </source>
</reference>
<dbReference type="Proteomes" id="UP000198393">
    <property type="component" value="Unassembled WGS sequence"/>
</dbReference>
<evidence type="ECO:0000256" key="1">
    <source>
        <dbReference type="SAM" id="Phobius"/>
    </source>
</evidence>
<evidence type="ECO:0000313" key="3">
    <source>
        <dbReference type="Proteomes" id="UP000198393"/>
    </source>
</evidence>
<dbReference type="RefSeq" id="WP_221406702.1">
    <property type="nucleotide sequence ID" value="NZ_FZPD01000003.1"/>
</dbReference>
<dbReference type="InterPro" id="IPR025058">
    <property type="entry name" value="DUF3995"/>
</dbReference>
<dbReference type="Pfam" id="PF13160">
    <property type="entry name" value="DUF3995"/>
    <property type="match status" value="1"/>
</dbReference>
<proteinExistence type="predicted"/>
<keyword evidence="1" id="KW-1133">Transmembrane helix</keyword>
<protein>
    <recommendedName>
        <fullName evidence="4">DUF3995 domain-containing protein</fullName>
    </recommendedName>
</protein>
<evidence type="ECO:0000313" key="2">
    <source>
        <dbReference type="EMBL" id="SNT04081.1"/>
    </source>
</evidence>
<keyword evidence="1" id="KW-0472">Membrane</keyword>
<keyword evidence="3" id="KW-1185">Reference proteome</keyword>